<evidence type="ECO:0000256" key="4">
    <source>
        <dbReference type="ARBA" id="ARBA00022857"/>
    </source>
</evidence>
<proteinExistence type="inferred from homology"/>
<evidence type="ECO:0000256" key="3">
    <source>
        <dbReference type="ARBA" id="ARBA00022692"/>
    </source>
</evidence>
<dbReference type="PRINTS" id="PR00081">
    <property type="entry name" value="GDHRDH"/>
</dbReference>
<evidence type="ECO:0000256" key="8">
    <source>
        <dbReference type="ARBA" id="ARBA00023136"/>
    </source>
</evidence>
<evidence type="ECO:0000313" key="13">
    <source>
        <dbReference type="EMBL" id="OJJ08420.1"/>
    </source>
</evidence>
<keyword evidence="7" id="KW-0443">Lipid metabolism</keyword>
<dbReference type="OrthoDB" id="10253736at2759"/>
<keyword evidence="8" id="KW-0472">Membrane</keyword>
<evidence type="ECO:0000256" key="9">
    <source>
        <dbReference type="ARBA" id="ARBA00059620"/>
    </source>
</evidence>
<evidence type="ECO:0000313" key="14">
    <source>
        <dbReference type="Proteomes" id="UP000184073"/>
    </source>
</evidence>
<dbReference type="InterPro" id="IPR020904">
    <property type="entry name" value="Sc_DH/Rdtase_CS"/>
</dbReference>
<keyword evidence="6" id="KW-0560">Oxidoreductase</keyword>
<name>A0A1L9Q3S7_ASPVE</name>
<evidence type="ECO:0000256" key="7">
    <source>
        <dbReference type="ARBA" id="ARBA00023098"/>
    </source>
</evidence>
<dbReference type="InterPro" id="IPR002347">
    <property type="entry name" value="SDR_fam"/>
</dbReference>
<keyword evidence="5" id="KW-1133">Transmembrane helix</keyword>
<dbReference type="PANTHER" id="PTHR24322:SF736">
    <property type="entry name" value="RETINOL DEHYDROGENASE 10"/>
    <property type="match status" value="1"/>
</dbReference>
<dbReference type="EMBL" id="KV878139">
    <property type="protein sequence ID" value="OJJ08420.1"/>
    <property type="molecule type" value="Genomic_DNA"/>
</dbReference>
<evidence type="ECO:0000256" key="2">
    <source>
        <dbReference type="ARBA" id="ARBA00006484"/>
    </source>
</evidence>
<dbReference type="Pfam" id="PF00106">
    <property type="entry name" value="adh_short"/>
    <property type="match status" value="1"/>
</dbReference>
<evidence type="ECO:0000256" key="10">
    <source>
        <dbReference type="ARBA" id="ARBA00068717"/>
    </source>
</evidence>
<dbReference type="Gene3D" id="3.40.50.720">
    <property type="entry name" value="NAD(P)-binding Rossmann-like Domain"/>
    <property type="match status" value="1"/>
</dbReference>
<sequence length="338" mass="37583">MSLSFEHLSLVLGQWLQPVIQQLPPSLQNILLNPLAPKAFLVVLALALLRLTNRALTSWSLNNGESVGKWNADRELVLLTGGCSGIGKQMVLDLAKTGTRVVILDIQEPTFSLPSGVTFYKADITSSTSIAEVAEKIRATQGDPTILINNAGVGHDGTILEKPEAKIRQSFEVNTVSHFLMVREFLPSMIAKNHGHIITIASMASFIGLGDMVEYSCTKASALAFHEGLRQELRLWYKAPKVRTTIVHPLWVRTPMIQVLTDAGSEFKQPILTPEMVSEAVVKQVVSQRSGQIILPSYYTPLSMLRALPNWFQEFVRGVGSRDFIKLREWQQKQLKEQ</sequence>
<keyword evidence="14" id="KW-1185">Reference proteome</keyword>
<dbReference type="Proteomes" id="UP000184073">
    <property type="component" value="Unassembled WGS sequence"/>
</dbReference>
<evidence type="ECO:0000256" key="5">
    <source>
        <dbReference type="ARBA" id="ARBA00022989"/>
    </source>
</evidence>
<evidence type="ECO:0000256" key="12">
    <source>
        <dbReference type="RuleBase" id="RU000363"/>
    </source>
</evidence>
<evidence type="ECO:0000256" key="1">
    <source>
        <dbReference type="ARBA" id="ARBA00004141"/>
    </source>
</evidence>
<dbReference type="PROSITE" id="PS00061">
    <property type="entry name" value="ADH_SHORT"/>
    <property type="match status" value="1"/>
</dbReference>
<dbReference type="GeneID" id="63723445"/>
<reference evidence="14" key="1">
    <citation type="journal article" date="2017" name="Genome Biol.">
        <title>Comparative genomics reveals high biological diversity and specific adaptations in the industrially and medically important fungal genus Aspergillus.</title>
        <authorList>
            <person name="de Vries R.P."/>
            <person name="Riley R."/>
            <person name="Wiebenga A."/>
            <person name="Aguilar-Osorio G."/>
            <person name="Amillis S."/>
            <person name="Uchima C.A."/>
            <person name="Anderluh G."/>
            <person name="Asadollahi M."/>
            <person name="Askin M."/>
            <person name="Barry K."/>
            <person name="Battaglia E."/>
            <person name="Bayram O."/>
            <person name="Benocci T."/>
            <person name="Braus-Stromeyer S.A."/>
            <person name="Caldana C."/>
            <person name="Canovas D."/>
            <person name="Cerqueira G.C."/>
            <person name="Chen F."/>
            <person name="Chen W."/>
            <person name="Choi C."/>
            <person name="Clum A."/>
            <person name="Dos Santos R.A."/>
            <person name="Damasio A.R."/>
            <person name="Diallinas G."/>
            <person name="Emri T."/>
            <person name="Fekete E."/>
            <person name="Flipphi M."/>
            <person name="Freyberg S."/>
            <person name="Gallo A."/>
            <person name="Gournas C."/>
            <person name="Habgood R."/>
            <person name="Hainaut M."/>
            <person name="Harispe M.L."/>
            <person name="Henrissat B."/>
            <person name="Hilden K.S."/>
            <person name="Hope R."/>
            <person name="Hossain A."/>
            <person name="Karabika E."/>
            <person name="Karaffa L."/>
            <person name="Karanyi Z."/>
            <person name="Krasevec N."/>
            <person name="Kuo A."/>
            <person name="Kusch H."/>
            <person name="LaButti K."/>
            <person name="Lagendijk E.L."/>
            <person name="Lapidus A."/>
            <person name="Levasseur A."/>
            <person name="Lindquist E."/>
            <person name="Lipzen A."/>
            <person name="Logrieco A.F."/>
            <person name="MacCabe A."/>
            <person name="Maekelae M.R."/>
            <person name="Malavazi I."/>
            <person name="Melin P."/>
            <person name="Meyer V."/>
            <person name="Mielnichuk N."/>
            <person name="Miskei M."/>
            <person name="Molnar A.P."/>
            <person name="Mule G."/>
            <person name="Ngan C.Y."/>
            <person name="Orejas M."/>
            <person name="Orosz E."/>
            <person name="Ouedraogo J.P."/>
            <person name="Overkamp K.M."/>
            <person name="Park H.-S."/>
            <person name="Perrone G."/>
            <person name="Piumi F."/>
            <person name="Punt P.J."/>
            <person name="Ram A.F."/>
            <person name="Ramon A."/>
            <person name="Rauscher S."/>
            <person name="Record E."/>
            <person name="Riano-Pachon D.M."/>
            <person name="Robert V."/>
            <person name="Roehrig J."/>
            <person name="Ruller R."/>
            <person name="Salamov A."/>
            <person name="Salih N.S."/>
            <person name="Samson R.A."/>
            <person name="Sandor E."/>
            <person name="Sanguinetti M."/>
            <person name="Schuetze T."/>
            <person name="Sepcic K."/>
            <person name="Shelest E."/>
            <person name="Sherlock G."/>
            <person name="Sophianopoulou V."/>
            <person name="Squina F.M."/>
            <person name="Sun H."/>
            <person name="Susca A."/>
            <person name="Todd R.B."/>
            <person name="Tsang A."/>
            <person name="Unkles S.E."/>
            <person name="van de Wiele N."/>
            <person name="van Rossen-Uffink D."/>
            <person name="Oliveira J.V."/>
            <person name="Vesth T.C."/>
            <person name="Visser J."/>
            <person name="Yu J.-H."/>
            <person name="Zhou M."/>
            <person name="Andersen M.R."/>
            <person name="Archer D.B."/>
            <person name="Baker S.E."/>
            <person name="Benoit I."/>
            <person name="Brakhage A.A."/>
            <person name="Braus G.H."/>
            <person name="Fischer R."/>
            <person name="Frisvad J.C."/>
            <person name="Goldman G.H."/>
            <person name="Houbraken J."/>
            <person name="Oakley B."/>
            <person name="Pocsi I."/>
            <person name="Scazzocchio C."/>
            <person name="Seiboth B."/>
            <person name="vanKuyk P.A."/>
            <person name="Wortman J."/>
            <person name="Dyer P.S."/>
            <person name="Grigoriev I.V."/>
        </authorList>
    </citation>
    <scope>NUCLEOTIDE SEQUENCE [LARGE SCALE GENOMIC DNA]</scope>
    <source>
        <strain evidence="14">CBS 583.65</strain>
    </source>
</reference>
<organism evidence="13 14">
    <name type="scientific">Aspergillus versicolor CBS 583.65</name>
    <dbReference type="NCBI Taxonomy" id="1036611"/>
    <lineage>
        <taxon>Eukaryota</taxon>
        <taxon>Fungi</taxon>
        <taxon>Dikarya</taxon>
        <taxon>Ascomycota</taxon>
        <taxon>Pezizomycotina</taxon>
        <taxon>Eurotiomycetes</taxon>
        <taxon>Eurotiomycetidae</taxon>
        <taxon>Eurotiales</taxon>
        <taxon>Aspergillaceae</taxon>
        <taxon>Aspergillus</taxon>
        <taxon>Aspergillus subgen. Nidulantes</taxon>
    </lineage>
</organism>
<dbReference type="CDD" id="cd05339">
    <property type="entry name" value="17beta-HSDXI-like_SDR_c"/>
    <property type="match status" value="1"/>
</dbReference>
<accession>A0A1L9Q3S7</accession>
<dbReference type="RefSeq" id="XP_040674182.1">
    <property type="nucleotide sequence ID" value="XM_040807934.1"/>
</dbReference>
<protein>
    <recommendedName>
        <fullName evidence="10">Short-chain dehydrogenase/reductase 3</fullName>
    </recommendedName>
    <alternativeName>
        <fullName evidence="11">Retinal short-chain dehydrogenase/reductase 1</fullName>
    </alternativeName>
</protein>
<dbReference type="InterPro" id="IPR036291">
    <property type="entry name" value="NAD(P)-bd_dom_sf"/>
</dbReference>
<dbReference type="GO" id="GO:0052650">
    <property type="term" value="F:all-trans-retinol dehydrogenase (NADP+) activity"/>
    <property type="evidence" value="ECO:0007669"/>
    <property type="project" value="UniProtKB-ARBA"/>
</dbReference>
<comment type="similarity">
    <text evidence="2 12">Belongs to the short-chain dehydrogenases/reductases (SDR) family.</text>
</comment>
<dbReference type="GO" id="GO:0044550">
    <property type="term" value="P:secondary metabolite biosynthetic process"/>
    <property type="evidence" value="ECO:0007669"/>
    <property type="project" value="UniProtKB-ARBA"/>
</dbReference>
<dbReference type="PRINTS" id="PR00080">
    <property type="entry name" value="SDRFAMILY"/>
</dbReference>
<dbReference type="FunFam" id="3.40.50.720:FF:000131">
    <property type="entry name" value="Short-chain dehydrogenase/reductase 3"/>
    <property type="match status" value="1"/>
</dbReference>
<comment type="function">
    <text evidence="9">Catalyzes the reduction of all-trans-retinal to all-trans-retinol in the presence of NADPH.</text>
</comment>
<dbReference type="PANTHER" id="PTHR24322">
    <property type="entry name" value="PKSB"/>
    <property type="match status" value="1"/>
</dbReference>
<dbReference type="SUPFAM" id="SSF51735">
    <property type="entry name" value="NAD(P)-binding Rossmann-fold domains"/>
    <property type="match status" value="1"/>
</dbReference>
<dbReference type="AlphaFoldDB" id="A0A1L9Q3S7"/>
<keyword evidence="4" id="KW-0521">NADP</keyword>
<dbReference type="GO" id="GO:0016020">
    <property type="term" value="C:membrane"/>
    <property type="evidence" value="ECO:0007669"/>
    <property type="project" value="UniProtKB-SubCell"/>
</dbReference>
<keyword evidence="3" id="KW-0812">Transmembrane</keyword>
<comment type="subcellular location">
    <subcellularLocation>
        <location evidence="1">Membrane</location>
        <topology evidence="1">Multi-pass membrane protein</topology>
    </subcellularLocation>
</comment>
<evidence type="ECO:0000256" key="6">
    <source>
        <dbReference type="ARBA" id="ARBA00023002"/>
    </source>
</evidence>
<gene>
    <name evidence="13" type="ORF">ASPVEDRAFT_143698</name>
</gene>
<dbReference type="STRING" id="1036611.A0A1L9Q3S7"/>
<evidence type="ECO:0000256" key="11">
    <source>
        <dbReference type="ARBA" id="ARBA00082544"/>
    </source>
</evidence>
<dbReference type="VEuPathDB" id="FungiDB:ASPVEDRAFT_143698"/>